<evidence type="ECO:0000256" key="4">
    <source>
        <dbReference type="ARBA" id="ARBA00023163"/>
    </source>
</evidence>
<dbReference type="Gene3D" id="2.40.330.10">
    <property type="entry name" value="DNA-binding pseudobarrel domain"/>
    <property type="match status" value="1"/>
</dbReference>
<sequence>MLLFFSLSITSHFVLSMAGIQSGAASPDLLTEACFAVRRRKGTSTGHRRAAAAAAAGFSSPPILPRSVTTPPEPLAMNGLRFLLQKELRNSDVGSLGRVVLPKKETEANLPILTVREGISLPMIDLDTARVWNFKFRFWPNNKSRMYILENTGEFVRSHGLISGDFIMLYKDNEKDRYVIRAKKAGMQEPVLASLPGIEDGIFDSIVTDIVVARARYSDLYLPLGDGMNMAFGLNCAFSADLLMTVPDEKLENYSAESTPKLGSMENLTLDDLY</sequence>
<evidence type="ECO:0000259" key="7">
    <source>
        <dbReference type="PROSITE" id="PS50863"/>
    </source>
</evidence>
<name>A0A2I0W8C4_9ASPA</name>
<evidence type="ECO:0000256" key="5">
    <source>
        <dbReference type="ARBA" id="ARBA00023242"/>
    </source>
</evidence>
<keyword evidence="2" id="KW-0805">Transcription regulation</keyword>
<dbReference type="GO" id="GO:0003700">
    <property type="term" value="F:DNA-binding transcription factor activity"/>
    <property type="evidence" value="ECO:0007669"/>
    <property type="project" value="InterPro"/>
</dbReference>
<dbReference type="EMBL" id="KZ502850">
    <property type="protein sequence ID" value="PKU71903.1"/>
    <property type="molecule type" value="Genomic_DNA"/>
</dbReference>
<evidence type="ECO:0000256" key="1">
    <source>
        <dbReference type="ARBA" id="ARBA00004123"/>
    </source>
</evidence>
<proteinExistence type="predicted"/>
<keyword evidence="3" id="KW-0238">DNA-binding</keyword>
<dbReference type="SMART" id="SM01019">
    <property type="entry name" value="B3"/>
    <property type="match status" value="1"/>
</dbReference>
<dbReference type="Pfam" id="PF02362">
    <property type="entry name" value="B3"/>
    <property type="match status" value="1"/>
</dbReference>
<keyword evidence="6" id="KW-0732">Signal</keyword>
<dbReference type="SUPFAM" id="SSF101936">
    <property type="entry name" value="DNA-binding pseudobarrel domain"/>
    <property type="match status" value="1"/>
</dbReference>
<feature type="domain" description="TF-B3" evidence="7">
    <location>
        <begin position="84"/>
        <end position="186"/>
    </location>
</feature>
<dbReference type="AlphaFoldDB" id="A0A2I0W8C4"/>
<keyword evidence="4" id="KW-0804">Transcription</keyword>
<dbReference type="CDD" id="cd10017">
    <property type="entry name" value="B3_DNA"/>
    <property type="match status" value="1"/>
</dbReference>
<evidence type="ECO:0000313" key="9">
    <source>
        <dbReference type="Proteomes" id="UP000233837"/>
    </source>
</evidence>
<reference evidence="8 9" key="1">
    <citation type="journal article" date="2016" name="Sci. Rep.">
        <title>The Dendrobium catenatum Lindl. genome sequence provides insights into polysaccharide synthase, floral development and adaptive evolution.</title>
        <authorList>
            <person name="Zhang G.Q."/>
            <person name="Xu Q."/>
            <person name="Bian C."/>
            <person name="Tsai W.C."/>
            <person name="Yeh C.M."/>
            <person name="Liu K.W."/>
            <person name="Yoshida K."/>
            <person name="Zhang L.S."/>
            <person name="Chang S.B."/>
            <person name="Chen F."/>
            <person name="Shi Y."/>
            <person name="Su Y.Y."/>
            <person name="Zhang Y.Q."/>
            <person name="Chen L.J."/>
            <person name="Yin Y."/>
            <person name="Lin M."/>
            <person name="Huang H."/>
            <person name="Deng H."/>
            <person name="Wang Z.W."/>
            <person name="Zhu S.L."/>
            <person name="Zhao X."/>
            <person name="Deng C."/>
            <person name="Niu S.C."/>
            <person name="Huang J."/>
            <person name="Wang M."/>
            <person name="Liu G.H."/>
            <person name="Yang H.J."/>
            <person name="Xiao X.J."/>
            <person name="Hsiao Y.Y."/>
            <person name="Wu W.L."/>
            <person name="Chen Y.Y."/>
            <person name="Mitsuda N."/>
            <person name="Ohme-Takagi M."/>
            <person name="Luo Y.B."/>
            <person name="Van de Peer Y."/>
            <person name="Liu Z.J."/>
        </authorList>
    </citation>
    <scope>NUCLEOTIDE SEQUENCE [LARGE SCALE GENOMIC DNA]</scope>
    <source>
        <tissue evidence="8">The whole plant</tissue>
    </source>
</reference>
<dbReference type="InterPro" id="IPR015300">
    <property type="entry name" value="DNA-bd_pseudobarrel_sf"/>
</dbReference>
<dbReference type="Proteomes" id="UP000233837">
    <property type="component" value="Unassembled WGS sequence"/>
</dbReference>
<keyword evidence="9" id="KW-1185">Reference proteome</keyword>
<dbReference type="PANTHER" id="PTHR31140">
    <property type="entry name" value="B3 DOMAIN-CONTAINING TRANSCRIPTION FACTOR ABI3"/>
    <property type="match status" value="1"/>
</dbReference>
<dbReference type="InterPro" id="IPR003340">
    <property type="entry name" value="B3_DNA-bd"/>
</dbReference>
<evidence type="ECO:0000256" key="2">
    <source>
        <dbReference type="ARBA" id="ARBA00023015"/>
    </source>
</evidence>
<dbReference type="GO" id="GO:0005634">
    <property type="term" value="C:nucleus"/>
    <property type="evidence" value="ECO:0007669"/>
    <property type="project" value="UniProtKB-SubCell"/>
</dbReference>
<dbReference type="GO" id="GO:0003677">
    <property type="term" value="F:DNA binding"/>
    <property type="evidence" value="ECO:0007669"/>
    <property type="project" value="UniProtKB-KW"/>
</dbReference>
<dbReference type="InterPro" id="IPR044800">
    <property type="entry name" value="LEC2-like"/>
</dbReference>
<accession>A0A2I0W8C4</accession>
<dbReference type="PROSITE" id="PS50863">
    <property type="entry name" value="B3"/>
    <property type="match status" value="1"/>
</dbReference>
<evidence type="ECO:0000313" key="8">
    <source>
        <dbReference type="EMBL" id="PKU71903.1"/>
    </source>
</evidence>
<comment type="subcellular location">
    <subcellularLocation>
        <location evidence="1">Nucleus</location>
    </subcellularLocation>
</comment>
<organism evidence="8 9">
    <name type="scientific">Dendrobium catenatum</name>
    <dbReference type="NCBI Taxonomy" id="906689"/>
    <lineage>
        <taxon>Eukaryota</taxon>
        <taxon>Viridiplantae</taxon>
        <taxon>Streptophyta</taxon>
        <taxon>Embryophyta</taxon>
        <taxon>Tracheophyta</taxon>
        <taxon>Spermatophyta</taxon>
        <taxon>Magnoliopsida</taxon>
        <taxon>Liliopsida</taxon>
        <taxon>Asparagales</taxon>
        <taxon>Orchidaceae</taxon>
        <taxon>Epidendroideae</taxon>
        <taxon>Malaxideae</taxon>
        <taxon>Dendrobiinae</taxon>
        <taxon>Dendrobium</taxon>
    </lineage>
</organism>
<gene>
    <name evidence="8" type="primary">LFL1</name>
    <name evidence="8" type="ORF">MA16_Dca021741</name>
</gene>
<dbReference type="FunFam" id="2.40.330.10:FF:000003">
    <property type="entry name" value="B3 domain-containing transcription factor FUS3"/>
    <property type="match status" value="1"/>
</dbReference>
<protein>
    <submittedName>
        <fullName evidence="8">B3 domain-containing protein LFL1</fullName>
    </submittedName>
</protein>
<evidence type="ECO:0000256" key="6">
    <source>
        <dbReference type="SAM" id="SignalP"/>
    </source>
</evidence>
<feature type="chain" id="PRO_5014185045" evidence="6">
    <location>
        <begin position="26"/>
        <end position="274"/>
    </location>
</feature>
<keyword evidence="5" id="KW-0539">Nucleus</keyword>
<reference evidence="8 9" key="2">
    <citation type="journal article" date="2017" name="Nature">
        <title>The Apostasia genome and the evolution of orchids.</title>
        <authorList>
            <person name="Zhang G.Q."/>
            <person name="Liu K.W."/>
            <person name="Li Z."/>
            <person name="Lohaus R."/>
            <person name="Hsiao Y.Y."/>
            <person name="Niu S.C."/>
            <person name="Wang J.Y."/>
            <person name="Lin Y.C."/>
            <person name="Xu Q."/>
            <person name="Chen L.J."/>
            <person name="Yoshida K."/>
            <person name="Fujiwara S."/>
            <person name="Wang Z.W."/>
            <person name="Zhang Y.Q."/>
            <person name="Mitsuda N."/>
            <person name="Wang M."/>
            <person name="Liu G.H."/>
            <person name="Pecoraro L."/>
            <person name="Huang H.X."/>
            <person name="Xiao X.J."/>
            <person name="Lin M."/>
            <person name="Wu X.Y."/>
            <person name="Wu W.L."/>
            <person name="Chen Y.Y."/>
            <person name="Chang S.B."/>
            <person name="Sakamoto S."/>
            <person name="Ohme-Takagi M."/>
            <person name="Yagi M."/>
            <person name="Zeng S.J."/>
            <person name="Shen C.Y."/>
            <person name="Yeh C.M."/>
            <person name="Luo Y.B."/>
            <person name="Tsai W.C."/>
            <person name="Van de Peer Y."/>
            <person name="Liu Z.J."/>
        </authorList>
    </citation>
    <scope>NUCLEOTIDE SEQUENCE [LARGE SCALE GENOMIC DNA]</scope>
    <source>
        <tissue evidence="8">The whole plant</tissue>
    </source>
</reference>
<dbReference type="PANTHER" id="PTHR31140:SF73">
    <property type="entry name" value="B3 DOMAIN-CONTAINING TRANSCRIPTION FACTOR FUS3"/>
    <property type="match status" value="1"/>
</dbReference>
<evidence type="ECO:0000256" key="3">
    <source>
        <dbReference type="ARBA" id="ARBA00023125"/>
    </source>
</evidence>
<feature type="signal peptide" evidence="6">
    <location>
        <begin position="1"/>
        <end position="25"/>
    </location>
</feature>